<dbReference type="AlphaFoldDB" id="A0A9E8KQ53"/>
<sequence>MKPFSIFAKTLGVGLLVSLFYMPISQTQASGVSQMPGAQQQRGIDNDRRRQQKELQLQALEEKKKRQQEENSKSTKPLVVVPEEMQAPAEGENKPKE</sequence>
<name>A0A9E8KQ53_9ALTE</name>
<feature type="compositionally biased region" description="Basic and acidic residues" evidence="1">
    <location>
        <begin position="60"/>
        <end position="73"/>
    </location>
</feature>
<organism evidence="2 3">
    <name type="scientific">Alkalimarinus sediminis</name>
    <dbReference type="NCBI Taxonomy" id="1632866"/>
    <lineage>
        <taxon>Bacteria</taxon>
        <taxon>Pseudomonadati</taxon>
        <taxon>Pseudomonadota</taxon>
        <taxon>Gammaproteobacteria</taxon>
        <taxon>Alteromonadales</taxon>
        <taxon>Alteromonadaceae</taxon>
        <taxon>Alkalimarinus</taxon>
    </lineage>
</organism>
<accession>A0A9E8KQ53</accession>
<evidence type="ECO:0000313" key="3">
    <source>
        <dbReference type="Proteomes" id="UP001164472"/>
    </source>
</evidence>
<reference evidence="2" key="1">
    <citation type="submission" date="2022-07" db="EMBL/GenBank/DDBJ databases">
        <title>Alkalimarinus sp. nov., isolated from gut of a Alitta virens.</title>
        <authorList>
            <person name="Yang A.I."/>
            <person name="Shin N.-R."/>
        </authorList>
    </citation>
    <scope>NUCLEOTIDE SEQUENCE</scope>
    <source>
        <strain evidence="2">FA028</strain>
    </source>
</reference>
<gene>
    <name evidence="2" type="ORF">NNL22_17750</name>
</gene>
<proteinExistence type="predicted"/>
<evidence type="ECO:0000256" key="1">
    <source>
        <dbReference type="SAM" id="MobiDB-lite"/>
    </source>
</evidence>
<keyword evidence="3" id="KW-1185">Reference proteome</keyword>
<feature type="compositionally biased region" description="Basic and acidic residues" evidence="1">
    <location>
        <begin position="44"/>
        <end position="53"/>
    </location>
</feature>
<dbReference type="KEGG" id="asem:NNL22_17750"/>
<protein>
    <submittedName>
        <fullName evidence="2">Uncharacterized protein</fullName>
    </submittedName>
</protein>
<evidence type="ECO:0000313" key="2">
    <source>
        <dbReference type="EMBL" id="UZW74840.1"/>
    </source>
</evidence>
<dbReference type="EMBL" id="CP101527">
    <property type="protein sequence ID" value="UZW74840.1"/>
    <property type="molecule type" value="Genomic_DNA"/>
</dbReference>
<dbReference type="Proteomes" id="UP001164472">
    <property type="component" value="Chromosome"/>
</dbReference>
<dbReference type="RefSeq" id="WP_251810267.1">
    <property type="nucleotide sequence ID" value="NZ_CP101527.1"/>
</dbReference>
<feature type="region of interest" description="Disordered" evidence="1">
    <location>
        <begin position="28"/>
        <end position="97"/>
    </location>
</feature>
<feature type="compositionally biased region" description="Polar residues" evidence="1">
    <location>
        <begin position="28"/>
        <end position="43"/>
    </location>
</feature>